<dbReference type="Gene3D" id="2.40.70.10">
    <property type="entry name" value="Acid Proteases"/>
    <property type="match status" value="1"/>
</dbReference>
<feature type="region of interest" description="Disordered" evidence="3">
    <location>
        <begin position="617"/>
        <end position="655"/>
    </location>
</feature>
<dbReference type="Ensembl" id="ENSDLAT00005074008.1">
    <property type="protein sequence ID" value="ENSDLAP00005077181.1"/>
    <property type="gene ID" value="ENSDLAG00005027397.1"/>
</dbReference>
<feature type="domain" description="CCHC-type" evidence="4">
    <location>
        <begin position="361"/>
        <end position="376"/>
    </location>
</feature>
<dbReference type="PANTHER" id="PTHR46888:SF1">
    <property type="entry name" value="RIBONUCLEASE H"/>
    <property type="match status" value="1"/>
</dbReference>
<dbReference type="PROSITE" id="PS50158">
    <property type="entry name" value="ZF_CCHC"/>
    <property type="match status" value="1"/>
</dbReference>
<protein>
    <submittedName>
        <fullName evidence="7">Uncharacterized protein</fullName>
    </submittedName>
</protein>
<dbReference type="InterPro" id="IPR003309">
    <property type="entry name" value="SCAN_dom"/>
</dbReference>
<dbReference type="GO" id="GO:0006508">
    <property type="term" value="P:proteolysis"/>
    <property type="evidence" value="ECO:0007669"/>
    <property type="project" value="InterPro"/>
</dbReference>
<organism evidence="7 8">
    <name type="scientific">Dicentrarchus labrax</name>
    <name type="common">European seabass</name>
    <name type="synonym">Morone labrax</name>
    <dbReference type="NCBI Taxonomy" id="13489"/>
    <lineage>
        <taxon>Eukaryota</taxon>
        <taxon>Metazoa</taxon>
        <taxon>Chordata</taxon>
        <taxon>Craniata</taxon>
        <taxon>Vertebrata</taxon>
        <taxon>Euteleostomi</taxon>
        <taxon>Actinopterygii</taxon>
        <taxon>Neopterygii</taxon>
        <taxon>Teleostei</taxon>
        <taxon>Neoteleostei</taxon>
        <taxon>Acanthomorphata</taxon>
        <taxon>Eupercaria</taxon>
        <taxon>Moronidae</taxon>
        <taxon>Dicentrarchus</taxon>
    </lineage>
</organism>
<dbReference type="InterPro" id="IPR001878">
    <property type="entry name" value="Znf_CCHC"/>
</dbReference>
<dbReference type="InterPro" id="IPR036875">
    <property type="entry name" value="Znf_CCHC_sf"/>
</dbReference>
<dbReference type="GO" id="GO:0003676">
    <property type="term" value="F:nucleic acid binding"/>
    <property type="evidence" value="ECO:0007669"/>
    <property type="project" value="InterPro"/>
</dbReference>
<accession>A0A8P4GSK8</accession>
<dbReference type="AlphaFoldDB" id="A0A8P4GSK8"/>
<dbReference type="InterPro" id="IPR001995">
    <property type="entry name" value="Peptidase_A2_cat"/>
</dbReference>
<feature type="compositionally biased region" description="Basic residues" evidence="3">
    <location>
        <begin position="535"/>
        <end position="545"/>
    </location>
</feature>
<reference evidence="7" key="1">
    <citation type="submission" date="2025-05" db="UniProtKB">
        <authorList>
            <consortium name="Ensembl"/>
        </authorList>
    </citation>
    <scope>IDENTIFICATION</scope>
</reference>
<evidence type="ECO:0000256" key="3">
    <source>
        <dbReference type="SAM" id="MobiDB-lite"/>
    </source>
</evidence>
<dbReference type="Gene3D" id="1.10.4020.10">
    <property type="entry name" value="DNA breaking-rejoining enzymes"/>
    <property type="match status" value="1"/>
</dbReference>
<feature type="compositionally biased region" description="Polar residues" evidence="3">
    <location>
        <begin position="617"/>
        <end position="631"/>
    </location>
</feature>
<dbReference type="GO" id="GO:0008270">
    <property type="term" value="F:zinc ion binding"/>
    <property type="evidence" value="ECO:0007669"/>
    <property type="project" value="UniProtKB-KW"/>
</dbReference>
<feature type="domain" description="Peptidase A2" evidence="5">
    <location>
        <begin position="413"/>
        <end position="498"/>
    </location>
</feature>
<dbReference type="SMART" id="SM00343">
    <property type="entry name" value="ZnF_C2HC"/>
    <property type="match status" value="1"/>
</dbReference>
<keyword evidence="1" id="KW-0378">Hydrolase</keyword>
<dbReference type="GO" id="GO:0004190">
    <property type="term" value="F:aspartic-type endopeptidase activity"/>
    <property type="evidence" value="ECO:0007669"/>
    <property type="project" value="InterPro"/>
</dbReference>
<dbReference type="InterPro" id="IPR038269">
    <property type="entry name" value="SCAN_sf"/>
</dbReference>
<dbReference type="SUPFAM" id="SSF57756">
    <property type="entry name" value="Retrovirus zinc finger-like domains"/>
    <property type="match status" value="1"/>
</dbReference>
<keyword evidence="2" id="KW-0863">Zinc-finger</keyword>
<evidence type="ECO:0000313" key="7">
    <source>
        <dbReference type="Ensembl" id="ENSDLAP00005083318.1"/>
    </source>
</evidence>
<feature type="domain" description="SCAN box" evidence="6">
    <location>
        <begin position="222"/>
        <end position="298"/>
    </location>
</feature>
<dbReference type="PROSITE" id="PS50804">
    <property type="entry name" value="SCAN_BOX"/>
    <property type="match status" value="1"/>
</dbReference>
<dbReference type="CDD" id="cd00303">
    <property type="entry name" value="retropepsin_like"/>
    <property type="match status" value="1"/>
</dbReference>
<dbReference type="PANTHER" id="PTHR46888">
    <property type="entry name" value="ZINC KNUCKLE DOMAINCONTAINING PROTEIN-RELATED"/>
    <property type="match status" value="1"/>
</dbReference>
<feature type="region of interest" description="Disordered" evidence="3">
    <location>
        <begin position="1"/>
        <end position="47"/>
    </location>
</feature>
<dbReference type="CDD" id="cd07936">
    <property type="entry name" value="SCAN"/>
    <property type="match status" value="1"/>
</dbReference>
<evidence type="ECO:0000259" key="5">
    <source>
        <dbReference type="PROSITE" id="PS50175"/>
    </source>
</evidence>
<dbReference type="Proteomes" id="UP000694389">
    <property type="component" value="Unassembled WGS sequence"/>
</dbReference>
<evidence type="ECO:0000256" key="2">
    <source>
        <dbReference type="PROSITE-ProRule" id="PRU00047"/>
    </source>
</evidence>
<dbReference type="SUPFAM" id="SSF50630">
    <property type="entry name" value="Acid proteases"/>
    <property type="match status" value="1"/>
</dbReference>
<sequence>MQRGGMITRGNREGPREPQTGQEGRGHGTGTEDTGGVAGTEGGDSREPTLVDIASILRAHMGQQEARDNRLREESDRQEQRFKALQHQFQLLQLEVQACTSPTLEHTSADLDSDEPGPQAQIALTPEGAPANSSSGQFWFPQEPRLEKLTEHDDIEHFLVTFERIAAACRWPRPDWVFCLIPLLTGKARGAYVNMDLDDAHEYESVKDAILKKHDINPEAYRQRFRSTDVEPGESPKELYVRLKELYGKWIQPKGRTVKAVGEMIILEQYLPMLSPELQVWIKEHDHSTAAEAASLADVFVAARRKSQPWSYSAWKATKDTRRPTSSQQYQRAAPGVGKAPMRENQAMNSQTKHSYKVPTCYLCGQEGHTKPMCPKNPAKLTQMCVVPRQNDPTPKNDHSMKMITVKINGKALKALMDSGSDQTLVHRQFVPANMIRTLETNPICCVHGDKKPYPTADIYIEVQEQPYLNIGVADNLPFPVVLGSNLPVLFDLLSQPIRCNVAVTRAQAKLVDEPSVTLSALPFYDADLDTQPGKSRKSHSRRRQERFQHTVIPPPDAVAPDLPLGFKIPSDIVQMQQRDHSLAALLRSAKEREVESELEYSSGGVFSAEGYSLPSTWTSEAASGSQSSPRHSACLGPLCSLGWPPREAQDPGSD</sequence>
<evidence type="ECO:0000313" key="8">
    <source>
        <dbReference type="Proteomes" id="UP000694389"/>
    </source>
</evidence>
<dbReference type="Ensembl" id="ENSDLAT00005068017.1">
    <property type="protein sequence ID" value="ENSDLAP00005083318.1"/>
    <property type="gene ID" value="ENSDLAG00005034454.1"/>
</dbReference>
<feature type="region of interest" description="Disordered" evidence="3">
    <location>
        <begin position="60"/>
        <end position="79"/>
    </location>
</feature>
<evidence type="ECO:0000259" key="6">
    <source>
        <dbReference type="PROSITE" id="PS50804"/>
    </source>
</evidence>
<proteinExistence type="predicted"/>
<dbReference type="Pfam" id="PF00077">
    <property type="entry name" value="RVP"/>
    <property type="match status" value="1"/>
</dbReference>
<evidence type="ECO:0000256" key="1">
    <source>
        <dbReference type="ARBA" id="ARBA00022801"/>
    </source>
</evidence>
<feature type="compositionally biased region" description="Basic and acidic residues" evidence="3">
    <location>
        <begin position="65"/>
        <end position="79"/>
    </location>
</feature>
<dbReference type="SMART" id="SM00431">
    <property type="entry name" value="SCAN"/>
    <property type="match status" value="1"/>
</dbReference>
<dbReference type="InterPro" id="IPR021109">
    <property type="entry name" value="Peptidase_aspartic_dom_sf"/>
</dbReference>
<feature type="region of interest" description="Disordered" evidence="3">
    <location>
        <begin position="106"/>
        <end position="135"/>
    </location>
</feature>
<feature type="region of interest" description="Disordered" evidence="3">
    <location>
        <begin position="530"/>
        <end position="557"/>
    </location>
</feature>
<keyword evidence="8" id="KW-1185">Reference proteome</keyword>
<dbReference type="PROSITE" id="PS50175">
    <property type="entry name" value="ASP_PROT_RETROV"/>
    <property type="match status" value="1"/>
</dbReference>
<keyword evidence="2" id="KW-0862">Zinc</keyword>
<dbReference type="GeneTree" id="ENSGT00940000159113"/>
<evidence type="ECO:0000259" key="4">
    <source>
        <dbReference type="PROSITE" id="PS50158"/>
    </source>
</evidence>
<name>A0A8P4GSK8_DICLA</name>
<feature type="region of interest" description="Disordered" evidence="3">
    <location>
        <begin position="317"/>
        <end position="339"/>
    </location>
</feature>
<dbReference type="Pfam" id="PF02023">
    <property type="entry name" value="SCAN"/>
    <property type="match status" value="1"/>
</dbReference>
<keyword evidence="2" id="KW-0479">Metal-binding</keyword>
<dbReference type="InterPro" id="IPR018061">
    <property type="entry name" value="Retropepsins"/>
</dbReference>
<dbReference type="Pfam" id="PF00098">
    <property type="entry name" value="zf-CCHC"/>
    <property type="match status" value="1"/>
</dbReference>
<dbReference type="SUPFAM" id="SSF47353">
    <property type="entry name" value="Retrovirus capsid dimerization domain-like"/>
    <property type="match status" value="1"/>
</dbReference>